<feature type="transmembrane region" description="Helical" evidence="1">
    <location>
        <begin position="49"/>
        <end position="73"/>
    </location>
</feature>
<proteinExistence type="predicted"/>
<sequence length="105" mass="11650">MLEILLQSTDLETLRVVRQASEAIVVLFGVAISYIAYTAYRENQSRPMLFIAIGFVLVLFVPGILALLLYVLLNVPAPIVNSANQFVEIAGLGLILYGLWTPRRD</sequence>
<dbReference type="EMBL" id="FNBK01000001">
    <property type="protein sequence ID" value="SDE81267.1"/>
    <property type="molecule type" value="Genomic_DNA"/>
</dbReference>
<dbReference type="RefSeq" id="WP_092687321.1">
    <property type="nucleotide sequence ID" value="NZ_FNBK01000001.1"/>
</dbReference>
<reference evidence="3" key="1">
    <citation type="submission" date="2016-10" db="EMBL/GenBank/DDBJ databases">
        <authorList>
            <person name="Varghese N."/>
            <person name="Submissions S."/>
        </authorList>
    </citation>
    <scope>NUCLEOTIDE SEQUENCE [LARGE SCALE GENOMIC DNA]</scope>
    <source>
        <strain evidence="3">IBRC-M 10760</strain>
    </source>
</reference>
<dbReference type="InterPro" id="IPR055943">
    <property type="entry name" value="DUF7521"/>
</dbReference>
<evidence type="ECO:0000313" key="3">
    <source>
        <dbReference type="Proteomes" id="UP000199076"/>
    </source>
</evidence>
<organism evidence="2 3">
    <name type="scientific">Halorientalis regularis</name>
    <dbReference type="NCBI Taxonomy" id="660518"/>
    <lineage>
        <taxon>Archaea</taxon>
        <taxon>Methanobacteriati</taxon>
        <taxon>Methanobacteriota</taxon>
        <taxon>Stenosarchaea group</taxon>
        <taxon>Halobacteria</taxon>
        <taxon>Halobacteriales</taxon>
        <taxon>Haloarculaceae</taxon>
        <taxon>Halorientalis</taxon>
    </lineage>
</organism>
<dbReference type="Pfam" id="PF24365">
    <property type="entry name" value="DUF7521"/>
    <property type="match status" value="1"/>
</dbReference>
<dbReference type="STRING" id="660518.SAMN05216218_101424"/>
<evidence type="ECO:0000256" key="1">
    <source>
        <dbReference type="SAM" id="Phobius"/>
    </source>
</evidence>
<keyword evidence="1" id="KW-0472">Membrane</keyword>
<keyword evidence="3" id="KW-1185">Reference proteome</keyword>
<gene>
    <name evidence="2" type="ORF">SAMN05216218_101424</name>
</gene>
<keyword evidence="1" id="KW-1133">Transmembrane helix</keyword>
<keyword evidence="1" id="KW-0812">Transmembrane</keyword>
<feature type="transmembrane region" description="Helical" evidence="1">
    <location>
        <begin position="79"/>
        <end position="100"/>
    </location>
</feature>
<accession>A0A1G7FZH1</accession>
<name>A0A1G7FZH1_9EURY</name>
<dbReference type="AlphaFoldDB" id="A0A1G7FZH1"/>
<protein>
    <submittedName>
        <fullName evidence="2">Uncharacterized protein</fullName>
    </submittedName>
</protein>
<evidence type="ECO:0000313" key="2">
    <source>
        <dbReference type="EMBL" id="SDE81267.1"/>
    </source>
</evidence>
<feature type="transmembrane region" description="Helical" evidence="1">
    <location>
        <begin position="20"/>
        <end position="37"/>
    </location>
</feature>
<dbReference type="OrthoDB" id="221164at2157"/>
<dbReference type="Proteomes" id="UP000199076">
    <property type="component" value="Unassembled WGS sequence"/>
</dbReference>